<dbReference type="KEGG" id="pda:103716604"/>
<sequence>MADNQPAPAADAVNLFGLSSRWWSGPEWKRAKEPAEEQEPSHLNTFNSSGMFLYMSPDKLSVRYLGIAQHGHDVGAVQANCPAPTRRTVYYFEMKVENAGQHGRIAIGFTPKEYDLRRQPGWEPNSCGYHGDDGYLYHGWGKRYPFGPTFTSGDTVGAGINYASQQFFFTKNGELVGNVVKDIKGPLYPTTALHSQNEEVTVNFGKQPFLFDIKALELEERWKEHVLIEKEYLTPTVSFRIIRSYLLHYGYQDTLESFDAESESIYPGVTQENGIEEQERAYALKHRKILRQLVQNGDIDSVFQKIKEWYPQILQKDISAISFLLHVQRFIEYLRNQELVEAVDYARAELNRFFPIKSYVDLLEETMSLLAYDDPQKSCVGYLLEDSHREFVADAVNAVVLSTNPKMSDPRNHMYSCLEKLLRQLIACCSERRALNNNQGQEFRLPVELEISHGGS</sequence>
<dbReference type="InterPro" id="IPR050618">
    <property type="entry name" value="Ubq-SigPath_Reg"/>
</dbReference>
<dbReference type="FunFam" id="2.60.120.920:FF:000092">
    <property type="entry name" value="Ran-binding protein M homolog"/>
    <property type="match status" value="1"/>
</dbReference>
<dbReference type="SUPFAM" id="SSF49899">
    <property type="entry name" value="Concanavalin A-like lectins/glucanases"/>
    <property type="match status" value="1"/>
</dbReference>
<reference evidence="3" key="1">
    <citation type="journal article" date="2019" name="Nat. Commun.">
        <title>Genome-wide association mapping of date palm fruit traits.</title>
        <authorList>
            <person name="Hazzouri K.M."/>
            <person name="Gros-Balthazard M."/>
            <person name="Flowers J.M."/>
            <person name="Copetti D."/>
            <person name="Lemansour A."/>
            <person name="Lebrun M."/>
            <person name="Masmoudi K."/>
            <person name="Ferrand S."/>
            <person name="Dhar M.I."/>
            <person name="Fresquez Z.A."/>
            <person name="Rosas U."/>
            <person name="Zhang J."/>
            <person name="Talag J."/>
            <person name="Lee S."/>
            <person name="Kudrna D."/>
            <person name="Powell R.F."/>
            <person name="Leitch I.J."/>
            <person name="Krueger R.R."/>
            <person name="Wing R.A."/>
            <person name="Amiri K.M.A."/>
            <person name="Purugganan M.D."/>
        </authorList>
    </citation>
    <scope>NUCLEOTIDE SEQUENCE [LARGE SCALE GENOMIC DNA]</scope>
    <source>
        <strain evidence="3">cv. Khalas</strain>
    </source>
</reference>
<feature type="domain" description="CTLH" evidence="2">
    <location>
        <begin position="283"/>
        <end position="341"/>
    </location>
</feature>
<evidence type="ECO:0000259" key="1">
    <source>
        <dbReference type="PROSITE" id="PS50188"/>
    </source>
</evidence>
<proteinExistence type="predicted"/>
<name>A0A8B7CND1_PHODC</name>
<dbReference type="SMART" id="SM00668">
    <property type="entry name" value="CTLH"/>
    <property type="match status" value="1"/>
</dbReference>
<dbReference type="Pfam" id="PF00622">
    <property type="entry name" value="SPRY"/>
    <property type="match status" value="1"/>
</dbReference>
<dbReference type="AlphaFoldDB" id="A0A8B7CND1"/>
<gene>
    <name evidence="4" type="primary">LOC103716604</name>
</gene>
<evidence type="ECO:0000259" key="2">
    <source>
        <dbReference type="PROSITE" id="PS50897"/>
    </source>
</evidence>
<accession>A0A8B7CND1</accession>
<dbReference type="PROSITE" id="PS50897">
    <property type="entry name" value="CTLH"/>
    <property type="match status" value="1"/>
</dbReference>
<dbReference type="SMART" id="SM00757">
    <property type="entry name" value="CRA"/>
    <property type="match status" value="1"/>
</dbReference>
<dbReference type="InterPro" id="IPR044736">
    <property type="entry name" value="Gid1/RanBPM/SPLA_SPRY"/>
</dbReference>
<evidence type="ECO:0000313" key="3">
    <source>
        <dbReference type="Proteomes" id="UP000228380"/>
    </source>
</evidence>
<dbReference type="PROSITE" id="PS50188">
    <property type="entry name" value="B302_SPRY"/>
    <property type="match status" value="1"/>
</dbReference>
<reference evidence="4" key="2">
    <citation type="submission" date="2025-08" db="UniProtKB">
        <authorList>
            <consortium name="RefSeq"/>
        </authorList>
    </citation>
    <scope>IDENTIFICATION</scope>
    <source>
        <tissue evidence="4">Young leaves</tissue>
    </source>
</reference>
<dbReference type="PROSITE" id="PS50896">
    <property type="entry name" value="LISH"/>
    <property type="match status" value="1"/>
</dbReference>
<dbReference type="InterPro" id="IPR024964">
    <property type="entry name" value="CTLH/CRA"/>
</dbReference>
<dbReference type="Gene3D" id="2.60.120.920">
    <property type="match status" value="1"/>
</dbReference>
<dbReference type="GeneID" id="103716604"/>
<dbReference type="InterPro" id="IPR013320">
    <property type="entry name" value="ConA-like_dom_sf"/>
</dbReference>
<dbReference type="SMART" id="SM00449">
    <property type="entry name" value="SPRY"/>
    <property type="match status" value="1"/>
</dbReference>
<keyword evidence="3" id="KW-1185">Reference proteome</keyword>
<organism evidence="3 4">
    <name type="scientific">Phoenix dactylifera</name>
    <name type="common">Date palm</name>
    <dbReference type="NCBI Taxonomy" id="42345"/>
    <lineage>
        <taxon>Eukaryota</taxon>
        <taxon>Viridiplantae</taxon>
        <taxon>Streptophyta</taxon>
        <taxon>Embryophyta</taxon>
        <taxon>Tracheophyta</taxon>
        <taxon>Spermatophyta</taxon>
        <taxon>Magnoliopsida</taxon>
        <taxon>Liliopsida</taxon>
        <taxon>Arecaceae</taxon>
        <taxon>Coryphoideae</taxon>
        <taxon>Phoeniceae</taxon>
        <taxon>Phoenix</taxon>
    </lineage>
</organism>
<dbReference type="RefSeq" id="XP_008802878.2">
    <property type="nucleotide sequence ID" value="XM_008804656.4"/>
</dbReference>
<dbReference type="InterPro" id="IPR003877">
    <property type="entry name" value="SPRY_dom"/>
</dbReference>
<dbReference type="CDD" id="cd12885">
    <property type="entry name" value="SPRY_RanBP_like"/>
    <property type="match status" value="1"/>
</dbReference>
<evidence type="ECO:0000313" key="4">
    <source>
        <dbReference type="RefSeq" id="XP_008802878.2"/>
    </source>
</evidence>
<feature type="domain" description="B30.2/SPRY" evidence="1">
    <location>
        <begin position="21"/>
        <end position="209"/>
    </location>
</feature>
<dbReference type="InterPro" id="IPR013144">
    <property type="entry name" value="CRA_dom"/>
</dbReference>
<dbReference type="InterPro" id="IPR006594">
    <property type="entry name" value="LisH"/>
</dbReference>
<dbReference type="InterPro" id="IPR043136">
    <property type="entry name" value="B30.2/SPRY_sf"/>
</dbReference>
<dbReference type="PANTHER" id="PTHR12864">
    <property type="entry name" value="RAN BINDING PROTEIN 9-RELATED"/>
    <property type="match status" value="1"/>
</dbReference>
<dbReference type="OrthoDB" id="25503at2759"/>
<dbReference type="InterPro" id="IPR006595">
    <property type="entry name" value="CTLH_C"/>
</dbReference>
<protein>
    <submittedName>
        <fullName evidence="4">Ran-binding protein M homolog</fullName>
    </submittedName>
</protein>
<dbReference type="Proteomes" id="UP000228380">
    <property type="component" value="Chromosome 1"/>
</dbReference>
<dbReference type="InterPro" id="IPR001870">
    <property type="entry name" value="B30.2/SPRY"/>
</dbReference>
<dbReference type="Pfam" id="PF10607">
    <property type="entry name" value="CTLH"/>
    <property type="match status" value="1"/>
</dbReference>